<reference evidence="2" key="1">
    <citation type="submission" date="2020-08" db="EMBL/GenBank/DDBJ databases">
        <title>Whole genome shotgun sequence of Polymorphospora rubra NBRC 101157.</title>
        <authorList>
            <person name="Komaki H."/>
            <person name="Tamura T."/>
        </authorList>
    </citation>
    <scope>NUCLEOTIDE SEQUENCE</scope>
    <source>
        <strain evidence="2">NBRC 101157</strain>
    </source>
</reference>
<organism evidence="2 3">
    <name type="scientific">Polymorphospora rubra</name>
    <dbReference type="NCBI Taxonomy" id="338584"/>
    <lineage>
        <taxon>Bacteria</taxon>
        <taxon>Bacillati</taxon>
        <taxon>Actinomycetota</taxon>
        <taxon>Actinomycetes</taxon>
        <taxon>Micromonosporales</taxon>
        <taxon>Micromonosporaceae</taxon>
        <taxon>Polymorphospora</taxon>
    </lineage>
</organism>
<dbReference type="Gene3D" id="3.30.470.10">
    <property type="match status" value="1"/>
</dbReference>
<dbReference type="InterPro" id="IPR050571">
    <property type="entry name" value="Class-IV_PLP-Dep_Aminotrnsfr"/>
</dbReference>
<name>A0A810N310_9ACTN</name>
<dbReference type="Proteomes" id="UP000680866">
    <property type="component" value="Chromosome"/>
</dbReference>
<dbReference type="Gene3D" id="3.20.10.10">
    <property type="entry name" value="D-amino Acid Aminotransferase, subunit A, domain 2"/>
    <property type="match status" value="1"/>
</dbReference>
<dbReference type="SUPFAM" id="SSF56752">
    <property type="entry name" value="D-aminoacid aminotransferase-like PLP-dependent enzymes"/>
    <property type="match status" value="1"/>
</dbReference>
<gene>
    <name evidence="2" type="ORF">Prubr_31340</name>
</gene>
<dbReference type="InterPro" id="IPR043131">
    <property type="entry name" value="BCAT-like_N"/>
</dbReference>
<dbReference type="KEGG" id="pry:Prubr_31340"/>
<accession>A0A810N310</accession>
<dbReference type="Pfam" id="PF01063">
    <property type="entry name" value="Aminotran_4"/>
    <property type="match status" value="1"/>
</dbReference>
<dbReference type="GO" id="GO:0016829">
    <property type="term" value="F:lyase activity"/>
    <property type="evidence" value="ECO:0007669"/>
    <property type="project" value="UniProtKB-KW"/>
</dbReference>
<dbReference type="InterPro" id="IPR001544">
    <property type="entry name" value="Aminotrans_IV"/>
</dbReference>
<dbReference type="PANTHER" id="PTHR42743:SF11">
    <property type="entry name" value="AMINODEOXYCHORISMATE LYASE"/>
    <property type="match status" value="1"/>
</dbReference>
<dbReference type="GO" id="GO:0005829">
    <property type="term" value="C:cytosol"/>
    <property type="evidence" value="ECO:0007669"/>
    <property type="project" value="TreeGrafter"/>
</dbReference>
<dbReference type="AlphaFoldDB" id="A0A810N310"/>
<keyword evidence="2" id="KW-0456">Lyase</keyword>
<dbReference type="EMBL" id="AP023359">
    <property type="protein sequence ID" value="BCJ66113.1"/>
    <property type="molecule type" value="Genomic_DNA"/>
</dbReference>
<dbReference type="InterPro" id="IPR036038">
    <property type="entry name" value="Aminotransferase-like"/>
</dbReference>
<dbReference type="PANTHER" id="PTHR42743">
    <property type="entry name" value="AMINO-ACID AMINOTRANSFERASE"/>
    <property type="match status" value="1"/>
</dbReference>
<evidence type="ECO:0000313" key="2">
    <source>
        <dbReference type="EMBL" id="BCJ66113.1"/>
    </source>
</evidence>
<evidence type="ECO:0000313" key="3">
    <source>
        <dbReference type="Proteomes" id="UP000680866"/>
    </source>
</evidence>
<proteinExistence type="inferred from homology"/>
<keyword evidence="3" id="KW-1185">Reference proteome</keyword>
<dbReference type="RefSeq" id="WP_212826003.1">
    <property type="nucleotide sequence ID" value="NZ_AP023359.1"/>
</dbReference>
<comment type="similarity">
    <text evidence="1">Belongs to the class-IV pyridoxal-phosphate-dependent aminotransferase family.</text>
</comment>
<dbReference type="GO" id="GO:0046394">
    <property type="term" value="P:carboxylic acid biosynthetic process"/>
    <property type="evidence" value="ECO:0007669"/>
    <property type="project" value="UniProtKB-ARBA"/>
</dbReference>
<sequence>MSSPQFVAVLGRGLVAPETPVVRADDRGVLHGDGLFETMHVRAGQPWLRDLHLARLARSADLVDLPLAPLPDLAGLLDLVCAAWPADLEGALRLVCTRGPEHGGPPTAFATLSGIGAAAVRARRTGISVATLPLGVAASARAAAPWLLAGVKSTSYGVSQATRRWAVANGVDDVLWTSTEGFALEGPAASLVWLDGATLCTVPAAATGILPGVTAGWLLARAGELGWAADERMVTPAGLHSTGGVWFTSSVRGLAEVRTLDGVPLPPSPHTAAIRELLGFA</sequence>
<dbReference type="InterPro" id="IPR043132">
    <property type="entry name" value="BCAT-like_C"/>
</dbReference>
<evidence type="ECO:0000256" key="1">
    <source>
        <dbReference type="ARBA" id="ARBA00009320"/>
    </source>
</evidence>
<protein>
    <submittedName>
        <fullName evidence="2">4-amino-4-deoxychorismate lyase</fullName>
    </submittedName>
</protein>